<dbReference type="InterPro" id="IPR050493">
    <property type="entry name" value="FAD-dep_Monooxygenase_BioMet"/>
</dbReference>
<dbReference type="PANTHER" id="PTHR13789">
    <property type="entry name" value="MONOOXYGENASE"/>
    <property type="match status" value="1"/>
</dbReference>
<dbReference type="GO" id="GO:0071949">
    <property type="term" value="F:FAD binding"/>
    <property type="evidence" value="ECO:0007669"/>
    <property type="project" value="InterPro"/>
</dbReference>
<reference evidence="4" key="1">
    <citation type="journal article" date="2014" name="Int. J. Syst. Evol. Microbiol.">
        <title>Complete genome sequence of Corynebacterium casei LMG S-19264T (=DSM 44701T), isolated from a smear-ripened cheese.</title>
        <authorList>
            <consortium name="US DOE Joint Genome Institute (JGI-PGF)"/>
            <person name="Walter F."/>
            <person name="Albersmeier A."/>
            <person name="Kalinowski J."/>
            <person name="Ruckert C."/>
        </authorList>
    </citation>
    <scope>NUCLEOTIDE SEQUENCE</scope>
    <source>
        <strain evidence="4">NBRC 112290</strain>
    </source>
</reference>
<dbReference type="PANTHER" id="PTHR13789:SF309">
    <property type="entry name" value="PUTATIVE (AFU_ORTHOLOGUE AFUA_6G14510)-RELATED"/>
    <property type="match status" value="1"/>
</dbReference>
<keyword evidence="5" id="KW-1185">Reference proteome</keyword>
<evidence type="ECO:0000256" key="2">
    <source>
        <dbReference type="ARBA" id="ARBA00023033"/>
    </source>
</evidence>
<evidence type="ECO:0000313" key="4">
    <source>
        <dbReference type="EMBL" id="GMA32827.1"/>
    </source>
</evidence>
<dbReference type="InterPro" id="IPR002938">
    <property type="entry name" value="FAD-bd"/>
</dbReference>
<dbReference type="GO" id="GO:0004497">
    <property type="term" value="F:monooxygenase activity"/>
    <property type="evidence" value="ECO:0007669"/>
    <property type="project" value="UniProtKB-KW"/>
</dbReference>
<reference evidence="4" key="2">
    <citation type="submission" date="2023-02" db="EMBL/GenBank/DDBJ databases">
        <authorList>
            <person name="Sun Q."/>
            <person name="Mori K."/>
        </authorList>
    </citation>
    <scope>NUCLEOTIDE SEQUENCE</scope>
    <source>
        <strain evidence="4">NBRC 112290</strain>
    </source>
</reference>
<keyword evidence="2 4" id="KW-0503">Monooxygenase</keyword>
<evidence type="ECO:0000313" key="5">
    <source>
        <dbReference type="Proteomes" id="UP001157161"/>
    </source>
</evidence>
<dbReference type="InterPro" id="IPR036188">
    <property type="entry name" value="FAD/NAD-bd_sf"/>
</dbReference>
<keyword evidence="1" id="KW-0560">Oxidoreductase</keyword>
<proteinExistence type="predicted"/>
<comment type="caution">
    <text evidence="4">The sequence shown here is derived from an EMBL/GenBank/DDBJ whole genome shotgun (WGS) entry which is preliminary data.</text>
</comment>
<dbReference type="Proteomes" id="UP001157161">
    <property type="component" value="Unassembled WGS sequence"/>
</dbReference>
<feature type="domain" description="FAD-binding" evidence="3">
    <location>
        <begin position="4"/>
        <end position="308"/>
    </location>
</feature>
<dbReference type="PRINTS" id="PR00420">
    <property type="entry name" value="RNGMNOXGNASE"/>
</dbReference>
<sequence>MRRALICGAGVAGLGAALQLKQDGWQVRLFEREPELRTAGVGLNIWPNGVRVLQGLGLGERFLAEAATMNRWWALDSDGAITSDVDVSGWARELGAPITGARRRRLNALLASGLTTEELALGHHVERYEQTDDGVTVHLAGGGTETGDLLLATDGIGSRLRNQMLGGPPVFTDEGYWRWRGVFACADAGVPTDVQADVYGPQGHFGWIPIDDTHAYWYGTLAGHTTLEEVTRTYGGWTRTPVPAIIAASQPDSLIGREIAHYAEHLDRWVDGRVALIGDAAHPMYPGMAQGANQALIDGEVLAACLRETPDVPAALRELERRRTGPAHRMVEYSRLHFDFPTTRTQYASSGTNLQIERYLEAAS</sequence>
<protein>
    <submittedName>
        <fullName evidence="4">Monooxygenase</fullName>
    </submittedName>
</protein>
<dbReference type="RefSeq" id="WP_284251519.1">
    <property type="nucleotide sequence ID" value="NZ_BSUM01000001.1"/>
</dbReference>
<dbReference type="Gene3D" id="3.50.50.60">
    <property type="entry name" value="FAD/NAD(P)-binding domain"/>
    <property type="match status" value="1"/>
</dbReference>
<dbReference type="EMBL" id="BSUM01000001">
    <property type="protein sequence ID" value="GMA32827.1"/>
    <property type="molecule type" value="Genomic_DNA"/>
</dbReference>
<dbReference type="Pfam" id="PF01494">
    <property type="entry name" value="FAD_binding_3"/>
    <property type="match status" value="1"/>
</dbReference>
<accession>A0AA37XH23</accession>
<dbReference type="AlphaFoldDB" id="A0AA37XH23"/>
<dbReference type="SUPFAM" id="SSF51905">
    <property type="entry name" value="FAD/NAD(P)-binding domain"/>
    <property type="match status" value="1"/>
</dbReference>
<organism evidence="4 5">
    <name type="scientific">Litorihabitans aurantiacus</name>
    <dbReference type="NCBI Taxonomy" id="1930061"/>
    <lineage>
        <taxon>Bacteria</taxon>
        <taxon>Bacillati</taxon>
        <taxon>Actinomycetota</taxon>
        <taxon>Actinomycetes</taxon>
        <taxon>Micrococcales</taxon>
        <taxon>Beutenbergiaceae</taxon>
        <taxon>Litorihabitans</taxon>
    </lineage>
</organism>
<name>A0AA37XH23_9MICO</name>
<evidence type="ECO:0000256" key="1">
    <source>
        <dbReference type="ARBA" id="ARBA00023002"/>
    </source>
</evidence>
<gene>
    <name evidence="4" type="ORF">GCM10025875_28190</name>
</gene>
<evidence type="ECO:0000259" key="3">
    <source>
        <dbReference type="Pfam" id="PF01494"/>
    </source>
</evidence>